<gene>
    <name evidence="2" type="ORF">KOW79_005727</name>
</gene>
<keyword evidence="1" id="KW-0812">Transmembrane</keyword>
<keyword evidence="1" id="KW-1133">Transmembrane helix</keyword>
<dbReference type="EMBL" id="JAHKSW010000006">
    <property type="protein sequence ID" value="KAG7331758.1"/>
    <property type="molecule type" value="Genomic_DNA"/>
</dbReference>
<sequence>MILLDLHALLHGPGTWTNLALALPVWGSDGSMLEAGNDKTGKPRIPAEISDQSSFGILKPYSFLFCQNRGPAPLFHAAENQHRLLVFFSVGYTIFFFTCSVFGCVFWNVKRTLIGRERALRGSTLARETDGDERGRLFSPLITLLAKGA</sequence>
<reference evidence="2 3" key="1">
    <citation type="submission" date="2021-06" db="EMBL/GenBank/DDBJ databases">
        <title>Chromosome-level genome assembly of the red-tail catfish (Hemibagrus wyckioides).</title>
        <authorList>
            <person name="Shao F."/>
        </authorList>
    </citation>
    <scope>NUCLEOTIDE SEQUENCE [LARGE SCALE GENOMIC DNA]</scope>
    <source>
        <strain evidence="2">EC202008001</strain>
        <tissue evidence="2">Blood</tissue>
    </source>
</reference>
<name>A0A9D3SUG3_9TELE</name>
<dbReference type="AlphaFoldDB" id="A0A9D3SUG3"/>
<organism evidence="2 3">
    <name type="scientific">Hemibagrus wyckioides</name>
    <dbReference type="NCBI Taxonomy" id="337641"/>
    <lineage>
        <taxon>Eukaryota</taxon>
        <taxon>Metazoa</taxon>
        <taxon>Chordata</taxon>
        <taxon>Craniata</taxon>
        <taxon>Vertebrata</taxon>
        <taxon>Euteleostomi</taxon>
        <taxon>Actinopterygii</taxon>
        <taxon>Neopterygii</taxon>
        <taxon>Teleostei</taxon>
        <taxon>Ostariophysi</taxon>
        <taxon>Siluriformes</taxon>
        <taxon>Bagridae</taxon>
        <taxon>Hemibagrus</taxon>
    </lineage>
</organism>
<keyword evidence="3" id="KW-1185">Reference proteome</keyword>
<accession>A0A9D3SUG3</accession>
<proteinExistence type="predicted"/>
<dbReference type="OrthoDB" id="10563731at2759"/>
<comment type="caution">
    <text evidence="2">The sequence shown here is derived from an EMBL/GenBank/DDBJ whole genome shotgun (WGS) entry which is preliminary data.</text>
</comment>
<evidence type="ECO:0000313" key="3">
    <source>
        <dbReference type="Proteomes" id="UP000824219"/>
    </source>
</evidence>
<evidence type="ECO:0000313" key="2">
    <source>
        <dbReference type="EMBL" id="KAG7331758.1"/>
    </source>
</evidence>
<feature type="transmembrane region" description="Helical" evidence="1">
    <location>
        <begin position="84"/>
        <end position="109"/>
    </location>
</feature>
<keyword evidence="1" id="KW-0472">Membrane</keyword>
<protein>
    <submittedName>
        <fullName evidence="2">Uncharacterized protein</fullName>
    </submittedName>
</protein>
<evidence type="ECO:0000256" key="1">
    <source>
        <dbReference type="SAM" id="Phobius"/>
    </source>
</evidence>
<dbReference type="Proteomes" id="UP000824219">
    <property type="component" value="Linkage Group LG06"/>
</dbReference>